<proteinExistence type="inferred from homology"/>
<sequence length="684" mass="73390">MKSKIFKIVMAGTLAVAGSSLSWNSKSLAAAAFNETFEQGNASAWSTQYGTWSVVSAGEGHAYKQSALDKEARAYAGEDRWSDYRVDGDVTVLDFNGSNRAMIAGRYKDGNNYYAASLTGGDKLELRKKVNGSSTTLVSKDFISQENHTYQIGLVFSGSKIEVYVDGVLQLSAVDGDLTNGSIGLIGYKTVVQFDNIVVTEDGGSDPDPIVAEPTPTPIPEPTPQPSEPGAAQNNVFEPQSVDGASSYALGGFAAGVTGGGVIAENTSTYRKVYTASDLAAALKKGSGVKVIEIMNDLNLGWNEIPAAAKTAPFAQHSNAPLTHPVLLKSGVSNITVEGFDGLTIFSTNGSKIKHATITVKRSSNLVIRNLEFDELWEWDEATKGDYDRNDWDYLTIENSHKVWIDHSTFHKAYDGLVDVKKGSTGVTISWSKFMGDNQSSTGWVAQQINAMEKSRAQYPMYDYLRSLGLSAADIIAIASGQKKGHLIGATDFASDNANLQVTLHHNYYQNIQDRMPRLRGGNVHAYNIVMDASGTLAAKQRLTSKIESAIKSKGYHFGVTSNGAISTEGGSVLLEGSQIIDVLSPVRNNQVSASKSEYTGKIKVVDTIYTLKGQTFRGGSETSGSPLAPKPAAVKPFAWNGFSKLPYSYTVENPSGLKEKLSSASGAGVLSLSKAEWMKTVEK</sequence>
<dbReference type="RefSeq" id="WP_018977612.1">
    <property type="nucleotide sequence ID" value="NZ_BMLN01000013.1"/>
</dbReference>
<dbReference type="InterPro" id="IPR013320">
    <property type="entry name" value="ConA-like_dom_sf"/>
</dbReference>
<dbReference type="PANTHER" id="PTHR31683">
    <property type="entry name" value="PECTATE LYASE 18-RELATED"/>
    <property type="match status" value="1"/>
</dbReference>
<keyword evidence="2" id="KW-0119">Carbohydrate metabolism</keyword>
<dbReference type="EMBL" id="BMLN01000013">
    <property type="protein sequence ID" value="GGO07506.1"/>
    <property type="molecule type" value="Genomic_DNA"/>
</dbReference>
<keyword evidence="7" id="KW-1185">Reference proteome</keyword>
<dbReference type="PANTHER" id="PTHR31683:SF18">
    <property type="entry name" value="PECTATE LYASE 21-RELATED"/>
    <property type="match status" value="1"/>
</dbReference>
<feature type="region of interest" description="Disordered" evidence="3">
    <location>
        <begin position="201"/>
        <end position="238"/>
    </location>
</feature>
<dbReference type="Gene3D" id="2.60.120.560">
    <property type="entry name" value="Exo-inulinase, domain 1"/>
    <property type="match status" value="1"/>
</dbReference>
<dbReference type="InterPro" id="IPR011050">
    <property type="entry name" value="Pectin_lyase_fold/virulence"/>
</dbReference>
<feature type="compositionally biased region" description="Pro residues" evidence="3">
    <location>
        <begin position="215"/>
        <end position="227"/>
    </location>
</feature>
<dbReference type="SUPFAM" id="SSF49899">
    <property type="entry name" value="Concanavalin A-like lectins/glucanases"/>
    <property type="match status" value="1"/>
</dbReference>
<dbReference type="SMART" id="SM00656">
    <property type="entry name" value="Amb_all"/>
    <property type="match status" value="1"/>
</dbReference>
<comment type="caution">
    <text evidence="6">The sequence shown here is derived from an EMBL/GenBank/DDBJ whole genome shotgun (WGS) entry which is preliminary data.</text>
</comment>
<evidence type="ECO:0000256" key="4">
    <source>
        <dbReference type="SAM" id="SignalP"/>
    </source>
</evidence>
<dbReference type="InterPro" id="IPR002022">
    <property type="entry name" value="Pec_lyase"/>
</dbReference>
<gene>
    <name evidence="6" type="ORF">GCM10010969_35990</name>
</gene>
<protein>
    <recommendedName>
        <fullName evidence="5">Pectate lyase domain-containing protein</fullName>
    </recommendedName>
</protein>
<evidence type="ECO:0000256" key="1">
    <source>
        <dbReference type="ARBA" id="ARBA00023239"/>
    </source>
</evidence>
<evidence type="ECO:0000256" key="3">
    <source>
        <dbReference type="SAM" id="MobiDB-lite"/>
    </source>
</evidence>
<comment type="similarity">
    <text evidence="2">Belongs to the polysaccharide lyase 1 family.</text>
</comment>
<organism evidence="6 7">
    <name type="scientific">Saccharibacillus kuerlensis</name>
    <dbReference type="NCBI Taxonomy" id="459527"/>
    <lineage>
        <taxon>Bacteria</taxon>
        <taxon>Bacillati</taxon>
        <taxon>Bacillota</taxon>
        <taxon>Bacilli</taxon>
        <taxon>Bacillales</taxon>
        <taxon>Paenibacillaceae</taxon>
        <taxon>Saccharibacillus</taxon>
    </lineage>
</organism>
<keyword evidence="1 2" id="KW-0456">Lyase</keyword>
<reference evidence="7" key="1">
    <citation type="journal article" date="2019" name="Int. J. Syst. Evol. Microbiol.">
        <title>The Global Catalogue of Microorganisms (GCM) 10K type strain sequencing project: providing services to taxonomists for standard genome sequencing and annotation.</title>
        <authorList>
            <consortium name="The Broad Institute Genomics Platform"/>
            <consortium name="The Broad Institute Genome Sequencing Center for Infectious Disease"/>
            <person name="Wu L."/>
            <person name="Ma J."/>
        </authorList>
    </citation>
    <scope>NUCLEOTIDE SEQUENCE [LARGE SCALE GENOMIC DNA]</scope>
    <source>
        <strain evidence="7">CGMCC 1.6964</strain>
    </source>
</reference>
<feature type="domain" description="Pectate lyase" evidence="5">
    <location>
        <begin position="301"/>
        <end position="579"/>
    </location>
</feature>
<dbReference type="SUPFAM" id="SSF51126">
    <property type="entry name" value="Pectin lyase-like"/>
    <property type="match status" value="1"/>
</dbReference>
<dbReference type="Proteomes" id="UP000606653">
    <property type="component" value="Unassembled WGS sequence"/>
</dbReference>
<feature type="signal peptide" evidence="4">
    <location>
        <begin position="1"/>
        <end position="22"/>
    </location>
</feature>
<evidence type="ECO:0000259" key="5">
    <source>
        <dbReference type="SMART" id="SM00656"/>
    </source>
</evidence>
<accession>A0ABQ2L9G0</accession>
<dbReference type="Pfam" id="PF00544">
    <property type="entry name" value="Pectate_lyase_4"/>
    <property type="match status" value="2"/>
</dbReference>
<dbReference type="Gene3D" id="2.160.20.10">
    <property type="entry name" value="Single-stranded right-handed beta-helix, Pectin lyase-like"/>
    <property type="match status" value="1"/>
</dbReference>
<name>A0ABQ2L9G0_9BACL</name>
<evidence type="ECO:0000313" key="7">
    <source>
        <dbReference type="Proteomes" id="UP000606653"/>
    </source>
</evidence>
<evidence type="ECO:0000256" key="2">
    <source>
        <dbReference type="RuleBase" id="RU361173"/>
    </source>
</evidence>
<evidence type="ECO:0000313" key="6">
    <source>
        <dbReference type="EMBL" id="GGO07506.1"/>
    </source>
</evidence>
<keyword evidence="2" id="KW-0624">Polysaccharide degradation</keyword>
<feature type="chain" id="PRO_5046809103" description="Pectate lyase domain-containing protein" evidence="4">
    <location>
        <begin position="23"/>
        <end position="684"/>
    </location>
</feature>
<keyword evidence="2" id="KW-0964">Secreted</keyword>
<keyword evidence="4" id="KW-0732">Signal</keyword>
<dbReference type="InterPro" id="IPR045032">
    <property type="entry name" value="PEL"/>
</dbReference>
<dbReference type="InterPro" id="IPR012334">
    <property type="entry name" value="Pectin_lyas_fold"/>
</dbReference>
<comment type="subcellular location">
    <subcellularLocation>
        <location evidence="2">Secreted</location>
    </subcellularLocation>
</comment>